<name>A0A084T0M2_9BACT</name>
<reference evidence="2 3" key="1">
    <citation type="submission" date="2014-07" db="EMBL/GenBank/DDBJ databases">
        <title>Draft Genome Sequence of Gephyronic Acid Producer, Cystobacter violaceus Strain Cb vi76.</title>
        <authorList>
            <person name="Stevens D.C."/>
            <person name="Young J."/>
            <person name="Carmichael R."/>
            <person name="Tan J."/>
            <person name="Taylor R.E."/>
        </authorList>
    </citation>
    <scope>NUCLEOTIDE SEQUENCE [LARGE SCALE GENOMIC DNA]</scope>
    <source>
        <strain evidence="2 3">Cb vi76</strain>
    </source>
</reference>
<dbReference type="PROSITE" id="PS51257">
    <property type="entry name" value="PROKAR_LIPOPROTEIN"/>
    <property type="match status" value="1"/>
</dbReference>
<comment type="caution">
    <text evidence="2">The sequence shown here is derived from an EMBL/GenBank/DDBJ whole genome shotgun (WGS) entry which is preliminary data.</text>
</comment>
<dbReference type="EMBL" id="JPMI01000022">
    <property type="protein sequence ID" value="KFA94257.1"/>
    <property type="molecule type" value="Genomic_DNA"/>
</dbReference>
<evidence type="ECO:0000313" key="2">
    <source>
        <dbReference type="EMBL" id="KFA94257.1"/>
    </source>
</evidence>
<evidence type="ECO:0008006" key="4">
    <source>
        <dbReference type="Google" id="ProtNLM"/>
    </source>
</evidence>
<dbReference type="RefSeq" id="WP_043389997.1">
    <property type="nucleotide sequence ID" value="NZ_JPMI01000022.1"/>
</dbReference>
<gene>
    <name evidence="2" type="ORF">Q664_04180</name>
</gene>
<feature type="chain" id="PRO_5001782025" description="Lipoprotein" evidence="1">
    <location>
        <begin position="20"/>
        <end position="160"/>
    </location>
</feature>
<protein>
    <recommendedName>
        <fullName evidence="4">Lipoprotein</fullName>
    </recommendedName>
</protein>
<proteinExistence type="predicted"/>
<dbReference type="Proteomes" id="UP000028547">
    <property type="component" value="Unassembled WGS sequence"/>
</dbReference>
<dbReference type="AlphaFoldDB" id="A0A084T0M2"/>
<keyword evidence="1" id="KW-0732">Signal</keyword>
<feature type="signal peptide" evidence="1">
    <location>
        <begin position="1"/>
        <end position="19"/>
    </location>
</feature>
<sequence length="160" mass="16309">MMKKLLSACLLSSALLVGCGGENNEADVEGCEHLQEGPSAAVTASASATGTLPAVSNDHKRYDITLPAGSGGNVGSVSFAAAEASDYVFFLGSNVTLKVTNASGQTVSFEESATSSAQCTNIKGRYVAPLEVGTYTLTFGPASESSVSLVIEETAHADEH</sequence>
<accession>A0A084T0M2</accession>
<organism evidence="2 3">
    <name type="scientific">Archangium violaceum Cb vi76</name>
    <dbReference type="NCBI Taxonomy" id="1406225"/>
    <lineage>
        <taxon>Bacteria</taxon>
        <taxon>Pseudomonadati</taxon>
        <taxon>Myxococcota</taxon>
        <taxon>Myxococcia</taxon>
        <taxon>Myxococcales</taxon>
        <taxon>Cystobacterineae</taxon>
        <taxon>Archangiaceae</taxon>
        <taxon>Archangium</taxon>
    </lineage>
</organism>
<evidence type="ECO:0000256" key="1">
    <source>
        <dbReference type="SAM" id="SignalP"/>
    </source>
</evidence>
<evidence type="ECO:0000313" key="3">
    <source>
        <dbReference type="Proteomes" id="UP000028547"/>
    </source>
</evidence>